<accession>A0A9D4PFR3</accession>
<reference evidence="2" key="2">
    <citation type="submission" date="2021-09" db="EMBL/GenBank/DDBJ databases">
        <authorList>
            <person name="Jia N."/>
            <person name="Wang J."/>
            <person name="Shi W."/>
            <person name="Du L."/>
            <person name="Sun Y."/>
            <person name="Zhan W."/>
            <person name="Jiang J."/>
            <person name="Wang Q."/>
            <person name="Zhang B."/>
            <person name="Ji P."/>
            <person name="Sakyi L.B."/>
            <person name="Cui X."/>
            <person name="Yuan T."/>
            <person name="Jiang B."/>
            <person name="Yang W."/>
            <person name="Lam T.T.-Y."/>
            <person name="Chang Q."/>
            <person name="Ding S."/>
            <person name="Wang X."/>
            <person name="Zhu J."/>
            <person name="Ruan X."/>
            <person name="Zhao L."/>
            <person name="Wei J."/>
            <person name="Que T."/>
            <person name="Du C."/>
            <person name="Cheng J."/>
            <person name="Dai P."/>
            <person name="Han X."/>
            <person name="Huang E."/>
            <person name="Gao Y."/>
            <person name="Liu J."/>
            <person name="Shao H."/>
            <person name="Ye R."/>
            <person name="Li L."/>
            <person name="Wei W."/>
            <person name="Wang X."/>
            <person name="Wang C."/>
            <person name="Huo Q."/>
            <person name="Li W."/>
            <person name="Guo W."/>
            <person name="Chen H."/>
            <person name="Chen S."/>
            <person name="Zhou L."/>
            <person name="Zhou L."/>
            <person name="Ni X."/>
            <person name="Tian J."/>
            <person name="Zhou Y."/>
            <person name="Sheng Y."/>
            <person name="Liu T."/>
            <person name="Pan Y."/>
            <person name="Xia L."/>
            <person name="Li J."/>
            <person name="Zhao F."/>
            <person name="Cao W."/>
        </authorList>
    </citation>
    <scope>NUCLEOTIDE SEQUENCE</scope>
    <source>
        <strain evidence="2">Rsan-2018</strain>
        <tissue evidence="2">Larvae</tissue>
    </source>
</reference>
<organism evidence="2 3">
    <name type="scientific">Rhipicephalus sanguineus</name>
    <name type="common">Brown dog tick</name>
    <name type="synonym">Ixodes sanguineus</name>
    <dbReference type="NCBI Taxonomy" id="34632"/>
    <lineage>
        <taxon>Eukaryota</taxon>
        <taxon>Metazoa</taxon>
        <taxon>Ecdysozoa</taxon>
        <taxon>Arthropoda</taxon>
        <taxon>Chelicerata</taxon>
        <taxon>Arachnida</taxon>
        <taxon>Acari</taxon>
        <taxon>Parasitiformes</taxon>
        <taxon>Ixodida</taxon>
        <taxon>Ixodoidea</taxon>
        <taxon>Ixodidae</taxon>
        <taxon>Rhipicephalinae</taxon>
        <taxon>Rhipicephalus</taxon>
        <taxon>Rhipicephalus</taxon>
    </lineage>
</organism>
<keyword evidence="3" id="KW-1185">Reference proteome</keyword>
<evidence type="ECO:0000313" key="3">
    <source>
        <dbReference type="Proteomes" id="UP000821837"/>
    </source>
</evidence>
<name>A0A9D4PFR3_RHISA</name>
<evidence type="ECO:0000313" key="2">
    <source>
        <dbReference type="EMBL" id="KAH7939839.1"/>
    </source>
</evidence>
<dbReference type="Proteomes" id="UP000821837">
    <property type="component" value="Chromosome 8"/>
</dbReference>
<feature type="region of interest" description="Disordered" evidence="1">
    <location>
        <begin position="122"/>
        <end position="141"/>
    </location>
</feature>
<proteinExistence type="predicted"/>
<sequence>MFQPACQPQFDPPLPPFRPSCLQSMFEEFEPALDFHNIWLQEFRFQVLEYHLPRDRKRHLTHWPFPKSDPAPPDTPSSTWTPPASRPVQTIPLPTTGYTGDREHRPVPIDPSTERPTILESTAPASDVPVPPPEPLPPISITNSTLATAPCTIALLQNPALLNWLPEAI</sequence>
<feature type="region of interest" description="Disordered" evidence="1">
    <location>
        <begin position="62"/>
        <end position="117"/>
    </location>
</feature>
<reference evidence="2" key="1">
    <citation type="journal article" date="2020" name="Cell">
        <title>Large-Scale Comparative Analyses of Tick Genomes Elucidate Their Genetic Diversity and Vector Capacities.</title>
        <authorList>
            <consortium name="Tick Genome and Microbiome Consortium (TIGMIC)"/>
            <person name="Jia N."/>
            <person name="Wang J."/>
            <person name="Shi W."/>
            <person name="Du L."/>
            <person name="Sun Y."/>
            <person name="Zhan W."/>
            <person name="Jiang J.F."/>
            <person name="Wang Q."/>
            <person name="Zhang B."/>
            <person name="Ji P."/>
            <person name="Bell-Sakyi L."/>
            <person name="Cui X.M."/>
            <person name="Yuan T.T."/>
            <person name="Jiang B.G."/>
            <person name="Yang W.F."/>
            <person name="Lam T.T."/>
            <person name="Chang Q.C."/>
            <person name="Ding S.J."/>
            <person name="Wang X.J."/>
            <person name="Zhu J.G."/>
            <person name="Ruan X.D."/>
            <person name="Zhao L."/>
            <person name="Wei J.T."/>
            <person name="Ye R.Z."/>
            <person name="Que T.C."/>
            <person name="Du C.H."/>
            <person name="Zhou Y.H."/>
            <person name="Cheng J.X."/>
            <person name="Dai P.F."/>
            <person name="Guo W.B."/>
            <person name="Han X.H."/>
            <person name="Huang E.J."/>
            <person name="Li L.F."/>
            <person name="Wei W."/>
            <person name="Gao Y.C."/>
            <person name="Liu J.Z."/>
            <person name="Shao H.Z."/>
            <person name="Wang X."/>
            <person name="Wang C.C."/>
            <person name="Yang T.C."/>
            <person name="Huo Q.B."/>
            <person name="Li W."/>
            <person name="Chen H.Y."/>
            <person name="Chen S.E."/>
            <person name="Zhou L.G."/>
            <person name="Ni X.B."/>
            <person name="Tian J.H."/>
            <person name="Sheng Y."/>
            <person name="Liu T."/>
            <person name="Pan Y.S."/>
            <person name="Xia L.Y."/>
            <person name="Li J."/>
            <person name="Zhao F."/>
            <person name="Cao W.C."/>
        </authorList>
    </citation>
    <scope>NUCLEOTIDE SEQUENCE</scope>
    <source>
        <strain evidence="2">Rsan-2018</strain>
    </source>
</reference>
<gene>
    <name evidence="2" type="ORF">HPB52_018051</name>
</gene>
<feature type="compositionally biased region" description="Low complexity" evidence="1">
    <location>
        <begin position="76"/>
        <end position="87"/>
    </location>
</feature>
<feature type="compositionally biased region" description="Pro residues" evidence="1">
    <location>
        <begin position="129"/>
        <end position="138"/>
    </location>
</feature>
<evidence type="ECO:0000256" key="1">
    <source>
        <dbReference type="SAM" id="MobiDB-lite"/>
    </source>
</evidence>
<dbReference type="AlphaFoldDB" id="A0A9D4PFR3"/>
<dbReference type="VEuPathDB" id="VectorBase:RSAN_045133"/>
<protein>
    <submittedName>
        <fullName evidence="2">Uncharacterized protein</fullName>
    </submittedName>
</protein>
<dbReference type="EMBL" id="JABSTV010001254">
    <property type="protein sequence ID" value="KAH7939839.1"/>
    <property type="molecule type" value="Genomic_DNA"/>
</dbReference>
<comment type="caution">
    <text evidence="2">The sequence shown here is derived from an EMBL/GenBank/DDBJ whole genome shotgun (WGS) entry which is preliminary data.</text>
</comment>